<dbReference type="RefSeq" id="WP_241035236.1">
    <property type="nucleotide sequence ID" value="NZ_BAAAJF010000018.1"/>
</dbReference>
<dbReference type="EMBL" id="JAKXMK010000004">
    <property type="protein sequence ID" value="MCH6165204.1"/>
    <property type="molecule type" value="Genomic_DNA"/>
</dbReference>
<name>A0ABS9T9J4_9PSEU</name>
<keyword evidence="1" id="KW-1133">Transmembrane helix</keyword>
<feature type="transmembrane region" description="Helical" evidence="1">
    <location>
        <begin position="151"/>
        <end position="171"/>
    </location>
</feature>
<keyword evidence="1" id="KW-0472">Membrane</keyword>
<comment type="caution">
    <text evidence="2">The sequence shown here is derived from an EMBL/GenBank/DDBJ whole genome shotgun (WGS) entry which is preliminary data.</text>
</comment>
<evidence type="ECO:0000313" key="3">
    <source>
        <dbReference type="Proteomes" id="UP001299970"/>
    </source>
</evidence>
<accession>A0ABS9T9J4</accession>
<gene>
    <name evidence="2" type="ORF">MMF94_05870</name>
</gene>
<keyword evidence="1" id="KW-0812">Transmembrane</keyword>
<sequence>MLSGVAVFIESRRMYRTWIAANALLILLTICSCDLAKSGDVGMRDRCTGVLMERRMSGPLVVLEASAQACYDVDGKLLSYRDAVDRLGQVAWSSMRLPVDAIHVRVYRAFDADIAVPPASLQLSAASLKCRFGPGPMGITRPVLRRPDTQLLWFLLPIAYLAVAVTAVGIARRAQRSGLTVVLLRR</sequence>
<protein>
    <submittedName>
        <fullName evidence="2">Uncharacterized protein</fullName>
    </submittedName>
</protein>
<proteinExistence type="predicted"/>
<reference evidence="2 3" key="1">
    <citation type="submission" date="2022-03" db="EMBL/GenBank/DDBJ databases">
        <title>Pseudonocardia alaer sp. nov., a novel actinomycete isolated from reed forest soil.</title>
        <authorList>
            <person name="Wang L."/>
        </authorList>
    </citation>
    <scope>NUCLEOTIDE SEQUENCE [LARGE SCALE GENOMIC DNA]</scope>
    <source>
        <strain evidence="2 3">Y-16303</strain>
    </source>
</reference>
<organism evidence="2 3">
    <name type="scientific">Pseudonocardia alaniniphila</name>
    <dbReference type="NCBI Taxonomy" id="75291"/>
    <lineage>
        <taxon>Bacteria</taxon>
        <taxon>Bacillati</taxon>
        <taxon>Actinomycetota</taxon>
        <taxon>Actinomycetes</taxon>
        <taxon>Pseudonocardiales</taxon>
        <taxon>Pseudonocardiaceae</taxon>
        <taxon>Pseudonocardia</taxon>
    </lineage>
</organism>
<evidence type="ECO:0000256" key="1">
    <source>
        <dbReference type="SAM" id="Phobius"/>
    </source>
</evidence>
<evidence type="ECO:0000313" key="2">
    <source>
        <dbReference type="EMBL" id="MCH6165204.1"/>
    </source>
</evidence>
<dbReference type="Proteomes" id="UP001299970">
    <property type="component" value="Unassembled WGS sequence"/>
</dbReference>
<keyword evidence="3" id="KW-1185">Reference proteome</keyword>